<protein>
    <recommendedName>
        <fullName evidence="2">DUF1190 domain-containing protein</fullName>
    </recommendedName>
</protein>
<sequence>MQKRGQISNLSRFRKYRVIKPLALAISSIILASCSSNQEEVYVVETPEDCTYRTSMSYEQCEVAYKKALAEAERTGPRYDSAADCAAEFGNEQCHQSSSGSFFMPFMAGWMVSSMMNNSSRQSMFNPVYKPQADRSNSFTTATGRPVNSTALGKFTAPSDAVRKQAPTANTTLRRGGFGAMAASKSAWSGSSKSWGG</sequence>
<gene>
    <name evidence="1" type="ORF">LCGC14_0751050</name>
</gene>
<reference evidence="1" key="1">
    <citation type="journal article" date="2015" name="Nature">
        <title>Complex archaea that bridge the gap between prokaryotes and eukaryotes.</title>
        <authorList>
            <person name="Spang A."/>
            <person name="Saw J.H."/>
            <person name="Jorgensen S.L."/>
            <person name="Zaremba-Niedzwiedzka K."/>
            <person name="Martijn J."/>
            <person name="Lind A.E."/>
            <person name="van Eijk R."/>
            <person name="Schleper C."/>
            <person name="Guy L."/>
            <person name="Ettema T.J."/>
        </authorList>
    </citation>
    <scope>NUCLEOTIDE SEQUENCE</scope>
</reference>
<organism evidence="1">
    <name type="scientific">marine sediment metagenome</name>
    <dbReference type="NCBI Taxonomy" id="412755"/>
    <lineage>
        <taxon>unclassified sequences</taxon>
        <taxon>metagenomes</taxon>
        <taxon>ecological metagenomes</taxon>
    </lineage>
</organism>
<accession>A0A0F9Q3W8</accession>
<dbReference type="Pfam" id="PF06693">
    <property type="entry name" value="DUF1190"/>
    <property type="match status" value="1"/>
</dbReference>
<dbReference type="EMBL" id="LAZR01001811">
    <property type="protein sequence ID" value="KKN38680.1"/>
    <property type="molecule type" value="Genomic_DNA"/>
</dbReference>
<dbReference type="InterPro" id="IPR009576">
    <property type="entry name" value="Biofilm_formation_YgiB"/>
</dbReference>
<evidence type="ECO:0000313" key="1">
    <source>
        <dbReference type="EMBL" id="KKN38680.1"/>
    </source>
</evidence>
<name>A0A0F9Q3W8_9ZZZZ</name>
<dbReference type="AlphaFoldDB" id="A0A0F9Q3W8"/>
<proteinExistence type="predicted"/>
<dbReference type="PROSITE" id="PS51257">
    <property type="entry name" value="PROKAR_LIPOPROTEIN"/>
    <property type="match status" value="1"/>
</dbReference>
<evidence type="ECO:0008006" key="2">
    <source>
        <dbReference type="Google" id="ProtNLM"/>
    </source>
</evidence>
<comment type="caution">
    <text evidence="1">The sequence shown here is derived from an EMBL/GenBank/DDBJ whole genome shotgun (WGS) entry which is preliminary data.</text>
</comment>